<keyword evidence="4" id="KW-0812">Transmembrane</keyword>
<feature type="domain" description="HTH araC/xylS-type" evidence="5">
    <location>
        <begin position="675"/>
        <end position="773"/>
    </location>
</feature>
<gene>
    <name evidence="6" type="ORF">DFP98_1394</name>
</gene>
<dbReference type="RefSeq" id="WP_116064887.1">
    <property type="nucleotide sequence ID" value="NZ_QRDZ01000039.1"/>
</dbReference>
<keyword evidence="4" id="KW-1133">Transmembrane helix</keyword>
<dbReference type="SMART" id="SM00342">
    <property type="entry name" value="HTH_ARAC"/>
    <property type="match status" value="1"/>
</dbReference>
<dbReference type="EMBL" id="QRDZ01000039">
    <property type="protein sequence ID" value="RED56446.1"/>
    <property type="molecule type" value="Genomic_DNA"/>
</dbReference>
<evidence type="ECO:0000313" key="7">
    <source>
        <dbReference type="Proteomes" id="UP000256977"/>
    </source>
</evidence>
<sequence>MTWLAKFRRVSFRSMFFRFIILFVSISVLIQVINFVTYNMYLQYVRDRIETNYDSSLANVASSLNRLFEGIYQSNFLLSLDPSALSVFSGEGEEGNAKYADISQTVRSLARIKYIDSSIDGAYIYKRKDDLIISNEGTYSASYFFDSVYRFEEYPAAFWKSYTSGYKLFSIFPPSELGGSDRNVGKVVIPIVQSKIAEYWSNNLYVINLNVQPIVQLLQNYKLTPGSILFIADKNGTMLASSENGFTSDPDLQAFMKESLSEGGASEQAIYKKQKMRVITLNTSFFYNDVVMIVGVPENDIRSSLSNLENLRIISAAFTLLLSLILSVAFSKNLYAPIKSLVDRLSGPHSKGKQPMNEFEYLDDEIGRIMSSVQSLNQQLSYALPLANEQFLVKMLKYNYLYDDAGAEMSPARSGFKFEHGSFMIAVFQFNFRKPFYDTFDETFRNDSSHMLVKLLKSLLPGDYPAYLLEMDVHLIALLANVPEGVERELYERYCAEVVDLFRRDEDFLRVHAGIGGVHAGYGGMRRSYVEAMKALWRISPFDGKRVYAFAESDEEAEAKRYLLDKEEENRLFNLALSGRKEELRELVENTIDRNVSSGISAPLMRELYMRFYSIGLQALKMRDKELEEEAGRAYTDFILSNDSWSADEIAEAVLAFFDSVVGAVAGGNAKFDVGAFKAFIDEHYHEDIHLELLAGKYKTSPQYMSRLLKRELGVGFQEYLLDLRIRKAKELLAGSDRKIGDIWETVGFNNRNTFIRAFKAKEGITPSEYRSNMGK</sequence>
<dbReference type="InterPro" id="IPR041522">
    <property type="entry name" value="CdaR_GGDEF"/>
</dbReference>
<dbReference type="PANTHER" id="PTHR43280">
    <property type="entry name" value="ARAC-FAMILY TRANSCRIPTIONAL REGULATOR"/>
    <property type="match status" value="1"/>
</dbReference>
<dbReference type="Pfam" id="PF17853">
    <property type="entry name" value="GGDEF_2"/>
    <property type="match status" value="1"/>
</dbReference>
<evidence type="ECO:0000256" key="3">
    <source>
        <dbReference type="ARBA" id="ARBA00023163"/>
    </source>
</evidence>
<evidence type="ECO:0000256" key="1">
    <source>
        <dbReference type="ARBA" id="ARBA00023015"/>
    </source>
</evidence>
<dbReference type="Gene3D" id="1.10.10.60">
    <property type="entry name" value="Homeodomain-like"/>
    <property type="match status" value="2"/>
</dbReference>
<proteinExistence type="predicted"/>
<comment type="caution">
    <text evidence="6">The sequence shown here is derived from an EMBL/GenBank/DDBJ whole genome shotgun (WGS) entry which is preliminary data.</text>
</comment>
<evidence type="ECO:0000256" key="2">
    <source>
        <dbReference type="ARBA" id="ARBA00023125"/>
    </source>
</evidence>
<reference evidence="6 7" key="1">
    <citation type="submission" date="2018-07" db="EMBL/GenBank/DDBJ databases">
        <title>Genomic Encyclopedia of Type Strains, Phase III (KMG-III): the genomes of soil and plant-associated and newly described type strains.</title>
        <authorList>
            <person name="Whitman W."/>
        </authorList>
    </citation>
    <scope>NUCLEOTIDE SEQUENCE [LARGE SCALE GENOMIC DNA]</scope>
    <source>
        <strain evidence="6 7">CECT 7287</strain>
    </source>
</reference>
<dbReference type="PROSITE" id="PS01124">
    <property type="entry name" value="HTH_ARAC_FAMILY_2"/>
    <property type="match status" value="1"/>
</dbReference>
<dbReference type="AlphaFoldDB" id="A0A3D9I5J6"/>
<dbReference type="InterPro" id="IPR018060">
    <property type="entry name" value="HTH_AraC"/>
</dbReference>
<dbReference type="PANTHER" id="PTHR43280:SF2">
    <property type="entry name" value="HTH-TYPE TRANSCRIPTIONAL REGULATOR EXSA"/>
    <property type="match status" value="1"/>
</dbReference>
<keyword evidence="4" id="KW-0472">Membrane</keyword>
<accession>A0A3D9I5J6</accession>
<keyword evidence="2 6" id="KW-0238">DNA-binding</keyword>
<name>A0A3D9I5J6_9BACL</name>
<dbReference type="Proteomes" id="UP000256977">
    <property type="component" value="Unassembled WGS sequence"/>
</dbReference>
<dbReference type="InterPro" id="IPR009057">
    <property type="entry name" value="Homeodomain-like_sf"/>
</dbReference>
<evidence type="ECO:0000313" key="6">
    <source>
        <dbReference type="EMBL" id="RED56446.1"/>
    </source>
</evidence>
<keyword evidence="1" id="KW-0805">Transcription regulation</keyword>
<evidence type="ECO:0000256" key="4">
    <source>
        <dbReference type="SAM" id="Phobius"/>
    </source>
</evidence>
<dbReference type="OrthoDB" id="2515823at2"/>
<dbReference type="Pfam" id="PF12833">
    <property type="entry name" value="HTH_18"/>
    <property type="match status" value="1"/>
</dbReference>
<keyword evidence="3" id="KW-0804">Transcription</keyword>
<dbReference type="SUPFAM" id="SSF46689">
    <property type="entry name" value="Homeodomain-like"/>
    <property type="match status" value="1"/>
</dbReference>
<dbReference type="GO" id="GO:0043565">
    <property type="term" value="F:sequence-specific DNA binding"/>
    <property type="evidence" value="ECO:0007669"/>
    <property type="project" value="InterPro"/>
</dbReference>
<keyword evidence="7" id="KW-1185">Reference proteome</keyword>
<organism evidence="6 7">
    <name type="scientific">Cohnella phaseoli</name>
    <dbReference type="NCBI Taxonomy" id="456490"/>
    <lineage>
        <taxon>Bacteria</taxon>
        <taxon>Bacillati</taxon>
        <taxon>Bacillota</taxon>
        <taxon>Bacilli</taxon>
        <taxon>Bacillales</taxon>
        <taxon>Paenibacillaceae</taxon>
        <taxon>Cohnella</taxon>
    </lineage>
</organism>
<dbReference type="GO" id="GO:0003700">
    <property type="term" value="F:DNA-binding transcription factor activity"/>
    <property type="evidence" value="ECO:0007669"/>
    <property type="project" value="InterPro"/>
</dbReference>
<protein>
    <submittedName>
        <fullName evidence="6">AraC-like DNA-binding protein</fullName>
    </submittedName>
</protein>
<feature type="transmembrane region" description="Helical" evidence="4">
    <location>
        <begin position="15"/>
        <end position="38"/>
    </location>
</feature>
<evidence type="ECO:0000259" key="5">
    <source>
        <dbReference type="PROSITE" id="PS01124"/>
    </source>
</evidence>